<sequence length="276" mass="30476">MRWDNKGLAQTLWRTFRCMNVGQQRLGPDPVSHSQVMKVGQQRLGPDPVSHSQVMKVGQPRLGPDPVSHSQVMKRLLPTNNAGGSIGPPPPKLVCPQAKVVPSASKTRGQASAVKEESAMPAKSSYTRLIEVCKHRFSKEFSSLDICTALQEVCMQNNNSLSGLPTDKIVERVREQLRSRRPGARAATVAPWAGVTQGSGAKTEPVWQGPNKEEVVKEDSCSICLEPLNSSPSQTLACQHTFHDLCIKDWFKIQSNCPNCRKFDLMPNEYPKLSHN</sequence>
<dbReference type="PROSITE" id="PS50089">
    <property type="entry name" value="ZF_RING_2"/>
    <property type="match status" value="1"/>
</dbReference>
<keyword evidence="2" id="KW-0862">Zinc</keyword>
<dbReference type="InterPro" id="IPR001841">
    <property type="entry name" value="Znf_RING"/>
</dbReference>
<keyword evidence="6" id="KW-1185">Reference proteome</keyword>
<dbReference type="PANTHER" id="PTHR17550:SF4">
    <property type="entry name" value="E3 UBIQUITIN-PROTEIN LIGASE TTC3"/>
    <property type="match status" value="1"/>
</dbReference>
<dbReference type="SMART" id="SM00184">
    <property type="entry name" value="RING"/>
    <property type="match status" value="1"/>
</dbReference>
<evidence type="ECO:0000313" key="6">
    <source>
        <dbReference type="Proteomes" id="UP000770661"/>
    </source>
</evidence>
<feature type="domain" description="RING-type" evidence="4">
    <location>
        <begin position="221"/>
        <end position="261"/>
    </location>
</feature>
<evidence type="ECO:0000259" key="4">
    <source>
        <dbReference type="PROSITE" id="PS50089"/>
    </source>
</evidence>
<keyword evidence="1 3" id="KW-0479">Metal-binding</keyword>
<dbReference type="Pfam" id="PF13639">
    <property type="entry name" value="zf-RING_2"/>
    <property type="match status" value="1"/>
</dbReference>
<dbReference type="AlphaFoldDB" id="A0A8J4XPW0"/>
<dbReference type="GO" id="GO:0008270">
    <property type="term" value="F:zinc ion binding"/>
    <property type="evidence" value="ECO:0007669"/>
    <property type="project" value="UniProtKB-KW"/>
</dbReference>
<dbReference type="Proteomes" id="UP000770661">
    <property type="component" value="Unassembled WGS sequence"/>
</dbReference>
<dbReference type="OrthoDB" id="6372820at2759"/>
<dbReference type="InterPro" id="IPR013083">
    <property type="entry name" value="Znf_RING/FYVE/PHD"/>
</dbReference>
<reference evidence="5" key="1">
    <citation type="submission" date="2020-07" db="EMBL/GenBank/DDBJ databases">
        <title>The High-quality genome of the commercially important snow crab, Chionoecetes opilio.</title>
        <authorList>
            <person name="Jeong J.-H."/>
            <person name="Ryu S."/>
        </authorList>
    </citation>
    <scope>NUCLEOTIDE SEQUENCE</scope>
    <source>
        <strain evidence="5">MADBK_172401_WGS</strain>
        <tissue evidence="5">Digestive gland</tissue>
    </source>
</reference>
<dbReference type="Pfam" id="PF24905">
    <property type="entry name" value="TTC3_9th"/>
    <property type="match status" value="1"/>
</dbReference>
<evidence type="ECO:0000256" key="3">
    <source>
        <dbReference type="PROSITE-ProRule" id="PRU00175"/>
    </source>
</evidence>
<accession>A0A8J4XPW0</accession>
<dbReference type="PANTHER" id="PTHR17550">
    <property type="entry name" value="E3 UBIQUITIN-PROTEIN LIGASE TTC3"/>
    <property type="match status" value="1"/>
</dbReference>
<evidence type="ECO:0000313" key="5">
    <source>
        <dbReference type="EMBL" id="KAG0706441.1"/>
    </source>
</evidence>
<evidence type="ECO:0000256" key="2">
    <source>
        <dbReference type="ARBA" id="ARBA00022833"/>
    </source>
</evidence>
<keyword evidence="1 3" id="KW-0863">Zinc-finger</keyword>
<comment type="caution">
    <text evidence="5">The sequence shown here is derived from an EMBL/GenBank/DDBJ whole genome shotgun (WGS) entry which is preliminary data.</text>
</comment>
<protein>
    <submittedName>
        <fullName evidence="5">E3 ubiquitin-protein ligase TTC3</fullName>
    </submittedName>
</protein>
<evidence type="ECO:0000256" key="1">
    <source>
        <dbReference type="ARBA" id="ARBA00022771"/>
    </source>
</evidence>
<gene>
    <name evidence="5" type="primary">TTC3_0</name>
    <name evidence="5" type="ORF">GWK47_024330</name>
</gene>
<dbReference type="SUPFAM" id="SSF57850">
    <property type="entry name" value="RING/U-box"/>
    <property type="match status" value="1"/>
</dbReference>
<dbReference type="Gene3D" id="3.30.40.10">
    <property type="entry name" value="Zinc/RING finger domain, C3HC4 (zinc finger)"/>
    <property type="match status" value="1"/>
</dbReference>
<proteinExistence type="predicted"/>
<name>A0A8J4XPW0_CHIOP</name>
<dbReference type="EMBL" id="JACEEZ010024936">
    <property type="protein sequence ID" value="KAG0706441.1"/>
    <property type="molecule type" value="Genomic_DNA"/>
</dbReference>
<organism evidence="5 6">
    <name type="scientific">Chionoecetes opilio</name>
    <name type="common">Atlantic snow crab</name>
    <name type="synonym">Cancer opilio</name>
    <dbReference type="NCBI Taxonomy" id="41210"/>
    <lineage>
        <taxon>Eukaryota</taxon>
        <taxon>Metazoa</taxon>
        <taxon>Ecdysozoa</taxon>
        <taxon>Arthropoda</taxon>
        <taxon>Crustacea</taxon>
        <taxon>Multicrustacea</taxon>
        <taxon>Malacostraca</taxon>
        <taxon>Eumalacostraca</taxon>
        <taxon>Eucarida</taxon>
        <taxon>Decapoda</taxon>
        <taxon>Pleocyemata</taxon>
        <taxon>Brachyura</taxon>
        <taxon>Eubrachyura</taxon>
        <taxon>Majoidea</taxon>
        <taxon>Majidae</taxon>
        <taxon>Chionoecetes</taxon>
    </lineage>
</organism>
<dbReference type="InterPro" id="IPR056870">
    <property type="entry name" value="TTC3/DZIP3/RBM44-like_helical"/>
</dbReference>